<dbReference type="OMA" id="YIYPFGA"/>
<dbReference type="GeneID" id="25368702"/>
<organism evidence="1 2">
    <name type="scientific">Aureobasidium subglaciale (strain EXF-2481)</name>
    <name type="common">Aureobasidium pullulans var. subglaciale</name>
    <dbReference type="NCBI Taxonomy" id="1043005"/>
    <lineage>
        <taxon>Eukaryota</taxon>
        <taxon>Fungi</taxon>
        <taxon>Dikarya</taxon>
        <taxon>Ascomycota</taxon>
        <taxon>Pezizomycotina</taxon>
        <taxon>Dothideomycetes</taxon>
        <taxon>Dothideomycetidae</taxon>
        <taxon>Dothideales</taxon>
        <taxon>Saccotheciaceae</taxon>
        <taxon>Aureobasidium</taxon>
    </lineage>
</organism>
<dbReference type="RefSeq" id="XP_013338877.1">
    <property type="nucleotide sequence ID" value="XM_013483423.1"/>
</dbReference>
<proteinExistence type="predicted"/>
<gene>
    <name evidence="1" type="ORF">AUEXF2481DRAFT_50888</name>
</gene>
<name>A0A074XY55_AURSE</name>
<evidence type="ECO:0000313" key="1">
    <source>
        <dbReference type="EMBL" id="KEQ90405.1"/>
    </source>
</evidence>
<dbReference type="PANTHER" id="PTHR37490">
    <property type="entry name" value="EXPRESSED PROTEIN"/>
    <property type="match status" value="1"/>
</dbReference>
<sequence length="253" mass="29137">VVASQATDDTEWLAAFFPSWGHNIYPVGNHTKGHEAMVYLTYVIDNYHLLPDIVIFLHAARYQWHNDDPLYDNARALSRLQLLYIQKQGYVNLRCAWRPGCPSEIRPHEASVGALSDKFGMRTGPFFAGAFRELLPELTVPEDVGVGCCAQYAVSRQQVLKRPLEDYERFRRWLAETELESSISGRIFEYMWHVLYGKKAVHCPKARDCYCRTYGLCDLECHEPGACDSHPFPKSSMLPAGWPWYGWQGEWQN</sequence>
<reference evidence="1 2" key="1">
    <citation type="journal article" date="2014" name="BMC Genomics">
        <title>Genome sequencing of four Aureobasidium pullulans varieties: biotechnological potential, stress tolerance, and description of new species.</title>
        <authorList>
            <person name="Gostin Ar C."/>
            <person name="Ohm R.A."/>
            <person name="Kogej T."/>
            <person name="Sonjak S."/>
            <person name="Turk M."/>
            <person name="Zajc J."/>
            <person name="Zalar P."/>
            <person name="Grube M."/>
            <person name="Sun H."/>
            <person name="Han J."/>
            <person name="Sharma A."/>
            <person name="Chiniquy J."/>
            <person name="Ngan C.Y."/>
            <person name="Lipzen A."/>
            <person name="Barry K."/>
            <person name="Grigoriev I.V."/>
            <person name="Gunde-Cimerman N."/>
        </authorList>
    </citation>
    <scope>NUCLEOTIDE SEQUENCE [LARGE SCALE GENOMIC DNA]</scope>
    <source>
        <strain evidence="1 2">EXF-2481</strain>
    </source>
</reference>
<dbReference type="Proteomes" id="UP000030641">
    <property type="component" value="Unassembled WGS sequence"/>
</dbReference>
<dbReference type="InParanoid" id="A0A074XY55"/>
<keyword evidence="2" id="KW-1185">Reference proteome</keyword>
<dbReference type="Pfam" id="PF11913">
    <property type="entry name" value="DUF3431"/>
    <property type="match status" value="1"/>
</dbReference>
<dbReference type="EMBL" id="KL584792">
    <property type="protein sequence ID" value="KEQ90405.1"/>
    <property type="molecule type" value="Genomic_DNA"/>
</dbReference>
<evidence type="ECO:0000313" key="2">
    <source>
        <dbReference type="Proteomes" id="UP000030641"/>
    </source>
</evidence>
<dbReference type="PANTHER" id="PTHR37490:SF3">
    <property type="entry name" value="DUF3431 DOMAIN CONTAINING PROTEIN"/>
    <property type="match status" value="1"/>
</dbReference>
<feature type="non-terminal residue" evidence="1">
    <location>
        <position position="253"/>
    </location>
</feature>
<dbReference type="OrthoDB" id="426718at2759"/>
<dbReference type="InterPro" id="IPR021838">
    <property type="entry name" value="DUF3431"/>
</dbReference>
<accession>A0A074XY55</accession>
<dbReference type="HOGENOM" id="CLU_031559_3_1_1"/>
<feature type="non-terminal residue" evidence="1">
    <location>
        <position position="1"/>
    </location>
</feature>
<protein>
    <submittedName>
        <fullName evidence="1">Uncharacterized protein</fullName>
    </submittedName>
</protein>
<dbReference type="AlphaFoldDB" id="A0A074XY55"/>